<dbReference type="Proteomes" id="UP000499080">
    <property type="component" value="Unassembled WGS sequence"/>
</dbReference>
<sequence length="94" mass="10508">MRDVDGNNMRRSQNFSAYASSSSSERLHMYIGMKDHSPDEDRDDSISHPEGLARSAPATSLTSVCHRISDASLAWTEPQEKTTYGISPIRIHEL</sequence>
<proteinExistence type="predicted"/>
<accession>A0A4Y2CLE7</accession>
<reference evidence="2 3" key="1">
    <citation type="journal article" date="2019" name="Sci. Rep.">
        <title>Orb-weaving spider Araneus ventricosus genome elucidates the spidroin gene catalogue.</title>
        <authorList>
            <person name="Kono N."/>
            <person name="Nakamura H."/>
            <person name="Ohtoshi R."/>
            <person name="Moran D.A.P."/>
            <person name="Shinohara A."/>
            <person name="Yoshida Y."/>
            <person name="Fujiwara M."/>
            <person name="Mori M."/>
            <person name="Tomita M."/>
            <person name="Arakawa K."/>
        </authorList>
    </citation>
    <scope>NUCLEOTIDE SEQUENCE [LARGE SCALE GENOMIC DNA]</scope>
</reference>
<evidence type="ECO:0000313" key="3">
    <source>
        <dbReference type="Proteomes" id="UP000499080"/>
    </source>
</evidence>
<protein>
    <submittedName>
        <fullName evidence="2">Uncharacterized protein</fullName>
    </submittedName>
</protein>
<feature type="region of interest" description="Disordered" evidence="1">
    <location>
        <begin position="1"/>
        <end position="61"/>
    </location>
</feature>
<organism evidence="2 3">
    <name type="scientific">Araneus ventricosus</name>
    <name type="common">Orbweaver spider</name>
    <name type="synonym">Epeira ventricosa</name>
    <dbReference type="NCBI Taxonomy" id="182803"/>
    <lineage>
        <taxon>Eukaryota</taxon>
        <taxon>Metazoa</taxon>
        <taxon>Ecdysozoa</taxon>
        <taxon>Arthropoda</taxon>
        <taxon>Chelicerata</taxon>
        <taxon>Arachnida</taxon>
        <taxon>Araneae</taxon>
        <taxon>Araneomorphae</taxon>
        <taxon>Entelegynae</taxon>
        <taxon>Araneoidea</taxon>
        <taxon>Araneidae</taxon>
        <taxon>Araneus</taxon>
    </lineage>
</organism>
<name>A0A4Y2CLE7_ARAVE</name>
<feature type="compositionally biased region" description="Basic and acidic residues" evidence="1">
    <location>
        <begin position="25"/>
        <end position="47"/>
    </location>
</feature>
<evidence type="ECO:0000313" key="2">
    <source>
        <dbReference type="EMBL" id="GBM05220.1"/>
    </source>
</evidence>
<comment type="caution">
    <text evidence="2">The sequence shown here is derived from an EMBL/GenBank/DDBJ whole genome shotgun (WGS) entry which is preliminary data.</text>
</comment>
<gene>
    <name evidence="2" type="ORF">AVEN_181611_1</name>
</gene>
<dbReference type="EMBL" id="BGPR01000213">
    <property type="protein sequence ID" value="GBM05220.1"/>
    <property type="molecule type" value="Genomic_DNA"/>
</dbReference>
<keyword evidence="3" id="KW-1185">Reference proteome</keyword>
<evidence type="ECO:0000256" key="1">
    <source>
        <dbReference type="SAM" id="MobiDB-lite"/>
    </source>
</evidence>
<dbReference type="AlphaFoldDB" id="A0A4Y2CLE7"/>